<dbReference type="EC" id="2.7.13.3" evidence="3"/>
<dbReference type="InterPro" id="IPR003594">
    <property type="entry name" value="HATPase_dom"/>
</dbReference>
<dbReference type="InterPro" id="IPR004358">
    <property type="entry name" value="Sig_transdc_His_kin-like_C"/>
</dbReference>
<dbReference type="InterPro" id="IPR036890">
    <property type="entry name" value="HATPase_C_sf"/>
</dbReference>
<evidence type="ECO:0000256" key="7">
    <source>
        <dbReference type="ARBA" id="ARBA00023012"/>
    </source>
</evidence>
<dbReference type="GO" id="GO:0000155">
    <property type="term" value="F:phosphorelay sensor kinase activity"/>
    <property type="evidence" value="ECO:0007669"/>
    <property type="project" value="InterPro"/>
</dbReference>
<keyword evidence="9" id="KW-1133">Transmembrane helix</keyword>
<keyword evidence="5" id="KW-0808">Transferase</keyword>
<evidence type="ECO:0000313" key="12">
    <source>
        <dbReference type="Proteomes" id="UP000215433"/>
    </source>
</evidence>
<proteinExistence type="predicted"/>
<evidence type="ECO:0000256" key="6">
    <source>
        <dbReference type="ARBA" id="ARBA00022777"/>
    </source>
</evidence>
<keyword evidence="4" id="KW-0597">Phosphoprotein</keyword>
<evidence type="ECO:0000256" key="1">
    <source>
        <dbReference type="ARBA" id="ARBA00000085"/>
    </source>
</evidence>
<sequence length="437" mass="47353">MSESMTAMVIAVGIVSVIAIVLIGLAWRYGVMAGEEHAKTRHADERNATPQSIYGKGVSADEASRNLLQTLRSGTIIVDGLGDVRYSSPRLDDLGVVNDGHLVSDEIRDILAQVASDGEIRDREIEMTMQSPSGRITEQSDVYLQVRIGHIATIETLPVTFGSEIANAGGADELYVIFLEDISEKHHFEQMRRDFVTNVSHELKTPAGAISLLAETVSSAADDPDAVRYFSGRISKESARLTELVQKLIALQKVQDEDGLTATDSKPVSIPRIVREAVAENEVQAAAKHIEIRMYFGDDTEGVTAETAENGKPDTSLDDEIIVNGDADSLKTAVKNLVENAIHYSPENTHVGVSVRKNGRVQIRVVDQGIGIPADAQKRIFERFYRVDPARSRATGGTGLGLAITKHIVQDAGGTISVWSRPGEGSTFTIDLPKAEQ</sequence>
<keyword evidence="9" id="KW-0812">Transmembrane</keyword>
<dbReference type="CDD" id="cd00075">
    <property type="entry name" value="HATPase"/>
    <property type="match status" value="1"/>
</dbReference>
<dbReference type="InterPro" id="IPR005467">
    <property type="entry name" value="His_kinase_dom"/>
</dbReference>
<accession>A0A229VX35</accession>
<evidence type="ECO:0000259" key="10">
    <source>
        <dbReference type="PROSITE" id="PS50109"/>
    </source>
</evidence>
<evidence type="ECO:0000256" key="8">
    <source>
        <dbReference type="ARBA" id="ARBA00039401"/>
    </source>
</evidence>
<dbReference type="InterPro" id="IPR003661">
    <property type="entry name" value="HisK_dim/P_dom"/>
</dbReference>
<dbReference type="PANTHER" id="PTHR45453">
    <property type="entry name" value="PHOSPHATE REGULON SENSOR PROTEIN PHOR"/>
    <property type="match status" value="1"/>
</dbReference>
<dbReference type="PROSITE" id="PS50109">
    <property type="entry name" value="HIS_KIN"/>
    <property type="match status" value="1"/>
</dbReference>
<dbReference type="CDD" id="cd00082">
    <property type="entry name" value="HisKA"/>
    <property type="match status" value="1"/>
</dbReference>
<dbReference type="GO" id="GO:0005886">
    <property type="term" value="C:plasma membrane"/>
    <property type="evidence" value="ECO:0007669"/>
    <property type="project" value="UniProtKB-SubCell"/>
</dbReference>
<dbReference type="RefSeq" id="WP_233133656.1">
    <property type="nucleotide sequence ID" value="NZ_NEWD01000020.1"/>
</dbReference>
<dbReference type="SMART" id="SM00388">
    <property type="entry name" value="HisKA"/>
    <property type="match status" value="1"/>
</dbReference>
<keyword evidence="7" id="KW-0902">Two-component regulatory system</keyword>
<dbReference type="GO" id="GO:0004721">
    <property type="term" value="F:phosphoprotein phosphatase activity"/>
    <property type="evidence" value="ECO:0007669"/>
    <property type="project" value="TreeGrafter"/>
</dbReference>
<dbReference type="PANTHER" id="PTHR45453:SF1">
    <property type="entry name" value="PHOSPHATE REGULON SENSOR PROTEIN PHOR"/>
    <property type="match status" value="1"/>
</dbReference>
<dbReference type="PRINTS" id="PR00344">
    <property type="entry name" value="BCTRLSENSOR"/>
</dbReference>
<gene>
    <name evidence="11" type="ORF">Tam10B_1541</name>
</gene>
<keyword evidence="9" id="KW-0472">Membrane</keyword>
<organism evidence="11 12">
    <name type="scientific">Bifidobacterium vansinderenii</name>
    <dbReference type="NCBI Taxonomy" id="1984871"/>
    <lineage>
        <taxon>Bacteria</taxon>
        <taxon>Bacillati</taxon>
        <taxon>Actinomycetota</taxon>
        <taxon>Actinomycetes</taxon>
        <taxon>Bifidobacteriales</taxon>
        <taxon>Bifidobacteriaceae</taxon>
        <taxon>Bifidobacterium</taxon>
    </lineage>
</organism>
<comment type="catalytic activity">
    <reaction evidence="1">
        <text>ATP + protein L-histidine = ADP + protein N-phospho-L-histidine.</text>
        <dbReference type="EC" id="2.7.13.3"/>
    </reaction>
</comment>
<dbReference type="SMART" id="SM00387">
    <property type="entry name" value="HATPase_c"/>
    <property type="match status" value="1"/>
</dbReference>
<reference evidence="11 12" key="1">
    <citation type="submission" date="2017-05" db="EMBL/GenBank/DDBJ databases">
        <title>Bifidobacterium vansinderenii sp. nov.</title>
        <authorList>
            <person name="Lugli G.A."/>
            <person name="Duranti S."/>
            <person name="Mangifesta M."/>
        </authorList>
    </citation>
    <scope>NUCLEOTIDE SEQUENCE [LARGE SCALE GENOMIC DNA]</scope>
    <source>
        <strain evidence="11 12">Tam10B</strain>
    </source>
</reference>
<keyword evidence="6 11" id="KW-0418">Kinase</keyword>
<dbReference type="SUPFAM" id="SSF55874">
    <property type="entry name" value="ATPase domain of HSP90 chaperone/DNA topoisomerase II/histidine kinase"/>
    <property type="match status" value="1"/>
</dbReference>
<dbReference type="SUPFAM" id="SSF47384">
    <property type="entry name" value="Homodimeric domain of signal transducing histidine kinase"/>
    <property type="match status" value="1"/>
</dbReference>
<dbReference type="InterPro" id="IPR050351">
    <property type="entry name" value="BphY/WalK/GraS-like"/>
</dbReference>
<dbReference type="Gene3D" id="1.10.287.130">
    <property type="match status" value="1"/>
</dbReference>
<dbReference type="InterPro" id="IPR036097">
    <property type="entry name" value="HisK_dim/P_sf"/>
</dbReference>
<protein>
    <recommendedName>
        <fullName evidence="8">Sensor-like histidine kinase SenX3</fullName>
        <ecNumber evidence="3">2.7.13.3</ecNumber>
    </recommendedName>
</protein>
<dbReference type="FunFam" id="3.30.565.10:FF:000006">
    <property type="entry name" value="Sensor histidine kinase WalK"/>
    <property type="match status" value="1"/>
</dbReference>
<dbReference type="AlphaFoldDB" id="A0A229VX35"/>
<dbReference type="Proteomes" id="UP000215433">
    <property type="component" value="Unassembled WGS sequence"/>
</dbReference>
<evidence type="ECO:0000256" key="4">
    <source>
        <dbReference type="ARBA" id="ARBA00022553"/>
    </source>
</evidence>
<keyword evidence="12" id="KW-1185">Reference proteome</keyword>
<name>A0A229VX35_9BIFI</name>
<dbReference type="EMBL" id="NEWD01000020">
    <property type="protein sequence ID" value="OXN00194.1"/>
    <property type="molecule type" value="Genomic_DNA"/>
</dbReference>
<comment type="subcellular location">
    <subcellularLocation>
        <location evidence="2">Cell membrane</location>
    </subcellularLocation>
</comment>
<dbReference type="Pfam" id="PF02518">
    <property type="entry name" value="HATPase_c"/>
    <property type="match status" value="1"/>
</dbReference>
<dbReference type="GO" id="GO:0016036">
    <property type="term" value="P:cellular response to phosphate starvation"/>
    <property type="evidence" value="ECO:0007669"/>
    <property type="project" value="TreeGrafter"/>
</dbReference>
<evidence type="ECO:0000256" key="2">
    <source>
        <dbReference type="ARBA" id="ARBA00004236"/>
    </source>
</evidence>
<dbReference type="Gene3D" id="3.30.565.10">
    <property type="entry name" value="Histidine kinase-like ATPase, C-terminal domain"/>
    <property type="match status" value="1"/>
</dbReference>
<comment type="caution">
    <text evidence="11">The sequence shown here is derived from an EMBL/GenBank/DDBJ whole genome shotgun (WGS) entry which is preliminary data.</text>
</comment>
<evidence type="ECO:0000256" key="5">
    <source>
        <dbReference type="ARBA" id="ARBA00022679"/>
    </source>
</evidence>
<evidence type="ECO:0000256" key="3">
    <source>
        <dbReference type="ARBA" id="ARBA00012438"/>
    </source>
</evidence>
<evidence type="ECO:0000256" key="9">
    <source>
        <dbReference type="SAM" id="Phobius"/>
    </source>
</evidence>
<feature type="domain" description="Histidine kinase" evidence="10">
    <location>
        <begin position="198"/>
        <end position="436"/>
    </location>
</feature>
<dbReference type="Pfam" id="PF00512">
    <property type="entry name" value="HisKA"/>
    <property type="match status" value="1"/>
</dbReference>
<evidence type="ECO:0000313" key="11">
    <source>
        <dbReference type="EMBL" id="OXN00194.1"/>
    </source>
</evidence>
<feature type="transmembrane region" description="Helical" evidence="9">
    <location>
        <begin position="6"/>
        <end position="27"/>
    </location>
</feature>